<accession>A0ABS2SQS5</accession>
<proteinExistence type="predicted"/>
<name>A0ABS2SQS5_9BACI</name>
<gene>
    <name evidence="1" type="ORF">JOC54_001105</name>
</gene>
<evidence type="ECO:0000313" key="1">
    <source>
        <dbReference type="EMBL" id="MBM7837874.1"/>
    </source>
</evidence>
<dbReference type="EMBL" id="JAFBCV010000002">
    <property type="protein sequence ID" value="MBM7837874.1"/>
    <property type="molecule type" value="Genomic_DNA"/>
</dbReference>
<evidence type="ECO:0000313" key="2">
    <source>
        <dbReference type="Proteomes" id="UP001179280"/>
    </source>
</evidence>
<keyword evidence="2" id="KW-1185">Reference proteome</keyword>
<sequence length="120" mass="14775">MSYIVFKLNIQPDILLYYRKHKQFEYLLYDKIPLAFENVLEIELNETNNLYELIPQKTDEQIFRDLFGELELTTIKLFEHHKQILSQFKNNHEIHYSHDFLKLNEVCMNKRRELEKNIQE</sequence>
<organism evidence="1 2">
    <name type="scientific">Shouchella xiaoxiensis</name>
    <dbReference type="NCBI Taxonomy" id="766895"/>
    <lineage>
        <taxon>Bacteria</taxon>
        <taxon>Bacillati</taxon>
        <taxon>Bacillota</taxon>
        <taxon>Bacilli</taxon>
        <taxon>Bacillales</taxon>
        <taxon>Bacillaceae</taxon>
        <taxon>Shouchella</taxon>
    </lineage>
</organism>
<dbReference type="Proteomes" id="UP001179280">
    <property type="component" value="Unassembled WGS sequence"/>
</dbReference>
<protein>
    <submittedName>
        <fullName evidence="1">Uncharacterized protein</fullName>
    </submittedName>
</protein>
<reference evidence="1" key="1">
    <citation type="submission" date="2021-01" db="EMBL/GenBank/DDBJ databases">
        <title>Genomic Encyclopedia of Type Strains, Phase IV (KMG-IV): sequencing the most valuable type-strain genomes for metagenomic binning, comparative biology and taxonomic classification.</title>
        <authorList>
            <person name="Goeker M."/>
        </authorList>
    </citation>
    <scope>NUCLEOTIDE SEQUENCE</scope>
    <source>
        <strain evidence="1">DSM 21943</strain>
    </source>
</reference>
<dbReference type="RefSeq" id="WP_204464969.1">
    <property type="nucleotide sequence ID" value="NZ_JAFBCV010000002.1"/>
</dbReference>
<comment type="caution">
    <text evidence="1">The sequence shown here is derived from an EMBL/GenBank/DDBJ whole genome shotgun (WGS) entry which is preliminary data.</text>
</comment>